<reference evidence="1 2" key="1">
    <citation type="submission" date="2019-07" db="EMBL/GenBank/DDBJ databases">
        <title>Tepidimonas thermarum AA-1 draft genome.</title>
        <authorList>
            <person name="Da Costa M.S."/>
            <person name="Froufe H.J.C."/>
            <person name="Egas C."/>
            <person name="Albuquerque L."/>
        </authorList>
    </citation>
    <scope>NUCLEOTIDE SEQUENCE [LARGE SCALE GENOMIC DNA]</scope>
    <source>
        <strain evidence="1 2">AA-1</strain>
    </source>
</reference>
<proteinExistence type="predicted"/>
<protein>
    <recommendedName>
        <fullName evidence="3">GpW</fullName>
    </recommendedName>
</protein>
<dbReference type="NCBIfam" id="NF047331">
    <property type="entry name" value="phage_HTJ"/>
    <property type="match status" value="1"/>
</dbReference>
<evidence type="ECO:0000313" key="1">
    <source>
        <dbReference type="EMBL" id="TSE28127.1"/>
    </source>
</evidence>
<dbReference type="EMBL" id="VJOL01000061">
    <property type="protein sequence ID" value="TSE28127.1"/>
    <property type="molecule type" value="Genomic_DNA"/>
</dbReference>
<dbReference type="Proteomes" id="UP000318542">
    <property type="component" value="Unassembled WGS sequence"/>
</dbReference>
<dbReference type="RefSeq" id="WP_143904082.1">
    <property type="nucleotide sequence ID" value="NZ_VJOL01000061.1"/>
</dbReference>
<comment type="caution">
    <text evidence="1">The sequence shown here is derived from an EMBL/GenBank/DDBJ whole genome shotgun (WGS) entry which is preliminary data.</text>
</comment>
<accession>A0A554WX39</accession>
<sequence length="70" mass="7921">MTLEQLKAQYEALRAARFNGVLTVKAGDKWLTYKSDAELQAALQDLEREIANAEGRRPARRIRVYASKGL</sequence>
<keyword evidence="2" id="KW-1185">Reference proteome</keyword>
<gene>
    <name evidence="1" type="ORF">Tther_02327</name>
</gene>
<evidence type="ECO:0008006" key="3">
    <source>
        <dbReference type="Google" id="ProtNLM"/>
    </source>
</evidence>
<dbReference type="OrthoDB" id="9154859at2"/>
<dbReference type="AlphaFoldDB" id="A0A554WX39"/>
<name>A0A554WX39_9BURK</name>
<evidence type="ECO:0000313" key="2">
    <source>
        <dbReference type="Proteomes" id="UP000318542"/>
    </source>
</evidence>
<organism evidence="1 2">
    <name type="scientific">Tepidimonas thermarum</name>
    <dbReference type="NCBI Taxonomy" id="335431"/>
    <lineage>
        <taxon>Bacteria</taxon>
        <taxon>Pseudomonadati</taxon>
        <taxon>Pseudomonadota</taxon>
        <taxon>Betaproteobacteria</taxon>
        <taxon>Burkholderiales</taxon>
        <taxon>Tepidimonas</taxon>
    </lineage>
</organism>